<dbReference type="EMBL" id="KR029610">
    <property type="protein sequence ID" value="AKH48810.1"/>
    <property type="molecule type" value="Genomic_DNA"/>
</dbReference>
<evidence type="ECO:0000313" key="1">
    <source>
        <dbReference type="EMBL" id="AKH48810.1"/>
    </source>
</evidence>
<protein>
    <submittedName>
        <fullName evidence="1">Uncharacterized protein</fullName>
    </submittedName>
</protein>
<reference evidence="1" key="1">
    <citation type="journal article" date="2015" name="Front. Microbiol.">
        <title>Combining genomic sequencing methods to explore viral diversity and reveal potential virus-host interactions.</title>
        <authorList>
            <person name="Chow C.E."/>
            <person name="Winget D.M."/>
            <person name="White R.A.III."/>
            <person name="Hallam S.J."/>
            <person name="Suttle C.A."/>
        </authorList>
    </citation>
    <scope>NUCLEOTIDE SEQUENCE</scope>
    <source>
        <strain evidence="1">Oxic3_4</strain>
    </source>
</reference>
<proteinExistence type="predicted"/>
<accession>A0A0F7LA39</accession>
<sequence length="60" mass="6900">MSSMPKTTAITLPTARLQLNSMIADCHQRLLDLPIHYPDTYGQQLAKWNNWLAQGRPHVR</sequence>
<reference evidence="1" key="2">
    <citation type="submission" date="2015-03" db="EMBL/GenBank/DDBJ databases">
        <authorList>
            <person name="Chow C.-E.T."/>
            <person name="Winget D.M."/>
            <person name="White R.A.III."/>
            <person name="Hallam S.J."/>
            <person name="Suttle C.A."/>
        </authorList>
    </citation>
    <scope>NUCLEOTIDE SEQUENCE</scope>
    <source>
        <strain evidence="1">Oxic3_4</strain>
    </source>
</reference>
<name>A0A0F7LA39_9VIRU</name>
<organism evidence="1">
    <name type="scientific">uncultured marine virus</name>
    <dbReference type="NCBI Taxonomy" id="186617"/>
    <lineage>
        <taxon>Viruses</taxon>
        <taxon>environmental samples</taxon>
    </lineage>
</organism>